<evidence type="ECO:0000259" key="10">
    <source>
        <dbReference type="PROSITE" id="PS50213"/>
    </source>
</evidence>
<feature type="domain" description="FAS1" evidence="10">
    <location>
        <begin position="706"/>
        <end position="889"/>
    </location>
</feature>
<evidence type="ECO:0000256" key="6">
    <source>
        <dbReference type="ARBA" id="ARBA00023136"/>
    </source>
</evidence>
<dbReference type="PANTHER" id="PTHR13533:SF1">
    <property type="entry name" value="N-ACETYLNEURAMINATE 9-O-ACETYLTRANSFERASE"/>
    <property type="match status" value="1"/>
</dbReference>
<comment type="subcellular location">
    <subcellularLocation>
        <location evidence="1">Membrane</location>
        <topology evidence="1">Multi-pass membrane protein</topology>
    </subcellularLocation>
</comment>
<feature type="region of interest" description="Disordered" evidence="8">
    <location>
        <begin position="445"/>
        <end position="465"/>
    </location>
</feature>
<feature type="transmembrane region" description="Helical" evidence="9">
    <location>
        <begin position="931"/>
        <end position="952"/>
    </location>
</feature>
<dbReference type="InterPro" id="IPR012419">
    <property type="entry name" value="Cas1_AcylTrans_dom"/>
</dbReference>
<dbReference type="AlphaFoldDB" id="A0A8H3YQP0"/>
<feature type="region of interest" description="Disordered" evidence="8">
    <location>
        <begin position="902"/>
        <end position="926"/>
    </location>
</feature>
<protein>
    <recommendedName>
        <fullName evidence="10">FAS1 domain-containing protein</fullName>
    </recommendedName>
</protein>
<evidence type="ECO:0000256" key="4">
    <source>
        <dbReference type="ARBA" id="ARBA00022692"/>
    </source>
</evidence>
<feature type="transmembrane region" description="Helical" evidence="9">
    <location>
        <begin position="678"/>
        <end position="705"/>
    </location>
</feature>
<dbReference type="EMBL" id="WNWS01000405">
    <property type="protein sequence ID" value="KAE9968483.1"/>
    <property type="molecule type" value="Genomic_DNA"/>
</dbReference>
<dbReference type="GO" id="GO:0005975">
    <property type="term" value="P:carbohydrate metabolic process"/>
    <property type="evidence" value="ECO:0007669"/>
    <property type="project" value="UniProtKB-ARBA"/>
</dbReference>
<dbReference type="SUPFAM" id="SSF82153">
    <property type="entry name" value="FAS1 domain"/>
    <property type="match status" value="1"/>
</dbReference>
<evidence type="ECO:0000256" key="7">
    <source>
        <dbReference type="ARBA" id="ARBA00023180"/>
    </source>
</evidence>
<evidence type="ECO:0000256" key="9">
    <source>
        <dbReference type="SAM" id="Phobius"/>
    </source>
</evidence>
<dbReference type="InterPro" id="IPR000782">
    <property type="entry name" value="FAS1_domain"/>
</dbReference>
<comment type="caution">
    <text evidence="11">The sequence shown here is derived from an EMBL/GenBank/DDBJ whole genome shotgun (WGS) entry which is preliminary data.</text>
</comment>
<dbReference type="Pfam" id="PF07779">
    <property type="entry name" value="Cas1_AcylT"/>
    <property type="match status" value="2"/>
</dbReference>
<dbReference type="PROSITE" id="PS50213">
    <property type="entry name" value="FAS1"/>
    <property type="match status" value="1"/>
</dbReference>
<evidence type="ECO:0000256" key="8">
    <source>
        <dbReference type="SAM" id="MobiDB-lite"/>
    </source>
</evidence>
<evidence type="ECO:0000313" key="11">
    <source>
        <dbReference type="EMBL" id="KAE9968483.1"/>
    </source>
</evidence>
<keyword evidence="5 9" id="KW-1133">Transmembrane helix</keyword>
<keyword evidence="7" id="KW-0325">Glycoprotein</keyword>
<dbReference type="GO" id="GO:0005794">
    <property type="term" value="C:Golgi apparatus"/>
    <property type="evidence" value="ECO:0007669"/>
    <property type="project" value="UniProtKB-ARBA"/>
</dbReference>
<name>A0A8H3YQP0_VENIN</name>
<dbReference type="PANTHER" id="PTHR13533">
    <property type="entry name" value="N-ACETYLNEURAMINATE 9-O-ACETYLTRANSFERASE"/>
    <property type="match status" value="1"/>
</dbReference>
<dbReference type="Pfam" id="PF02469">
    <property type="entry name" value="Fasciclin"/>
    <property type="match status" value="1"/>
</dbReference>
<evidence type="ECO:0000313" key="12">
    <source>
        <dbReference type="Proteomes" id="UP000447873"/>
    </source>
</evidence>
<gene>
    <name evidence="11" type="ORF">EG328_007536</name>
</gene>
<feature type="transmembrane region" description="Helical" evidence="9">
    <location>
        <begin position="558"/>
        <end position="577"/>
    </location>
</feature>
<dbReference type="InterPro" id="IPR036378">
    <property type="entry name" value="FAS1_dom_sf"/>
</dbReference>
<reference evidence="11 12" key="1">
    <citation type="submission" date="2018-12" db="EMBL/GenBank/DDBJ databases">
        <title>Venturia inaequalis Genome Resource.</title>
        <authorList>
            <person name="Lichtner F.J."/>
        </authorList>
    </citation>
    <scope>NUCLEOTIDE SEQUENCE [LARGE SCALE GENOMIC DNA]</scope>
    <source>
        <strain evidence="11 12">120213</strain>
    </source>
</reference>
<evidence type="ECO:0000256" key="3">
    <source>
        <dbReference type="ARBA" id="ARBA00022679"/>
    </source>
</evidence>
<dbReference type="GO" id="GO:0016740">
    <property type="term" value="F:transferase activity"/>
    <property type="evidence" value="ECO:0007669"/>
    <property type="project" value="UniProtKB-KW"/>
</dbReference>
<proteinExistence type="inferred from homology"/>
<sequence>MPRANTTLDSQAVSKLIRVLFAFLISFVLLSTIHRRYWSDSHDPYKCSVLLNEGQWLDEPASHPSRRPYQKWQPPGCLLKEYKGDEITHCAGNRQLLFIGDSNVRQLFWAVAKKLDNTMSSPAGKYAERHGDIQLRPRGVDLRFVWDPYLNGSILANELQIYQENVLPTGRAGKAEVPAVMIVLGCGLWHARQYEAESVREFKKAVGNITSLTTRRDGSEWKSKAPFKGLEGIGDQVFFLPIEEPVYKRLSPSRQITILPKEVDQMNDYLHQLEPSQGLTIPWVNQVMTSKRPLVYEAGGLHVIEPIANRRADVILNLRCNAKVDSAVGSPYDRTCCSTYTSGNWFQWMLIALTSAISIIAGYIILSGFTTTELESGAYNVARASTSIASIGLPLAYCFFADRTQLFNKIQNLYQESEFLTVCGIILVLGLLTIRKSTESAPRQEFPSISKKDSSSSKPSLRKPVASSTFLSPSQILEWKGWTIAFLILAHYYAADHQPWIHITSRLCISSQLFLIGYEHTLYFLNTGDYSVRRIATVLVRTNLLTVAAAYQMHTNYLFYYIAPLLSFWFLVVWGTLRFGKEIHGNVGFLLGKIAFSAGFVAMLPRNRQPIDFIFDAFRLVFGINWDGRDWRSNISMDPFIVYAGMLVALATIAHRHLSTSATKKIINAQNPRIQHLFIRALPWLPPLAIFASLVTLPIFFYAALSSFVEPQGYDSDNLTMFKSYLDRYPALGAQLSLGNVTILAPSDSAFIAFNQTATVNQTTPGTTVSSLKAGNFTTGYNVAIKMPVETSHQNLPSKYNTLFIPNDGVPDTSQYPTDYLVHTQDYHIFPDTLLYSPDFADNFIMSSQQGGNATMRIVNGDTYINDAKIIATDWLVYNGVLHILDRTLNFSTPNALPEPLLALNGGNTTNSSSKPSSQAKSNSLPSGAKAGIGIVVAITAIVLIGLAIYYYRRRTGRGRKESLNELSGEYKLEKVHEMASPEATVCELNDKSQIMSELPAEMWKPAELDGGAETASLKELDTNERLDVISSDARSRRKSMDIRMQRKREQDRIKSDNERENTQSPFDKQERENMRNNSDGVYRPSDQAPPPISTQVFGLSRITETNREIVPDSPTDEASLQRMMTPEPEGGAQVRPSVSISEGPRSPISPMSSLREGDLSHPPNRLATNQSPTSTTPTTSPVRDVNWGRDGHIFSTPVNTGMPEAALKRR</sequence>
<dbReference type="Gene3D" id="2.30.180.10">
    <property type="entry name" value="FAS1 domain"/>
    <property type="match status" value="1"/>
</dbReference>
<feature type="compositionally biased region" description="Low complexity" evidence="8">
    <location>
        <begin position="1172"/>
        <end position="1182"/>
    </location>
</feature>
<keyword evidence="3" id="KW-0808">Transferase</keyword>
<comment type="similarity">
    <text evidence="2">Belongs to the PC-esterase family. CASD1 subfamily.</text>
</comment>
<keyword evidence="4 9" id="KW-0812">Transmembrane</keyword>
<evidence type="ECO:0000256" key="2">
    <source>
        <dbReference type="ARBA" id="ARBA00010666"/>
    </source>
</evidence>
<feature type="transmembrane region" description="Helical" evidence="9">
    <location>
        <begin position="640"/>
        <end position="658"/>
    </location>
</feature>
<evidence type="ECO:0000256" key="1">
    <source>
        <dbReference type="ARBA" id="ARBA00004141"/>
    </source>
</evidence>
<evidence type="ECO:0000256" key="5">
    <source>
        <dbReference type="ARBA" id="ARBA00022989"/>
    </source>
</evidence>
<dbReference type="Proteomes" id="UP000447873">
    <property type="component" value="Unassembled WGS sequence"/>
</dbReference>
<feature type="transmembrane region" description="Helical" evidence="9">
    <location>
        <begin position="378"/>
        <end position="397"/>
    </location>
</feature>
<dbReference type="GO" id="GO:0016020">
    <property type="term" value="C:membrane"/>
    <property type="evidence" value="ECO:0007669"/>
    <property type="project" value="UniProtKB-SubCell"/>
</dbReference>
<keyword evidence="6 9" id="KW-0472">Membrane</keyword>
<accession>A0A8H3YQP0</accession>
<feature type="region of interest" description="Disordered" evidence="8">
    <location>
        <begin position="1029"/>
        <end position="1211"/>
    </location>
</feature>
<feature type="transmembrane region" description="Helical" evidence="9">
    <location>
        <begin position="345"/>
        <end position="366"/>
    </location>
</feature>
<feature type="compositionally biased region" description="Basic and acidic residues" evidence="8">
    <location>
        <begin position="1039"/>
        <end position="1075"/>
    </location>
</feature>
<organism evidence="11 12">
    <name type="scientific">Venturia inaequalis</name>
    <name type="common">Apple scab fungus</name>
    <dbReference type="NCBI Taxonomy" id="5025"/>
    <lineage>
        <taxon>Eukaryota</taxon>
        <taxon>Fungi</taxon>
        <taxon>Dikarya</taxon>
        <taxon>Ascomycota</taxon>
        <taxon>Pezizomycotina</taxon>
        <taxon>Dothideomycetes</taxon>
        <taxon>Pleosporomycetidae</taxon>
        <taxon>Venturiales</taxon>
        <taxon>Venturiaceae</taxon>
        <taxon>Venturia</taxon>
    </lineage>
</organism>